<protein>
    <recommendedName>
        <fullName evidence="3">tRNA (Adenosine(37)-N6)-dimethylallyltransferase MiaA</fullName>
    </recommendedName>
</protein>
<dbReference type="EMBL" id="DLUG01000153">
    <property type="protein sequence ID" value="DAB36289.1"/>
    <property type="molecule type" value="Genomic_DNA"/>
</dbReference>
<reference evidence="1 2" key="1">
    <citation type="journal article" date="2017" name="Front. Microbiol.">
        <title>Comparative Genomic Analysis of the Class Epsilonproteobacteria and Proposed Reclassification to Epsilonbacteraeota (phyl. nov.).</title>
        <authorList>
            <person name="Waite D.W."/>
            <person name="Vanwonterghem I."/>
            <person name="Rinke C."/>
            <person name="Parks D.H."/>
            <person name="Zhang Y."/>
            <person name="Takai K."/>
            <person name="Sievert S.M."/>
            <person name="Simon J."/>
            <person name="Campbell B.J."/>
            <person name="Hanson T.E."/>
            <person name="Woyke T."/>
            <person name="Klotz M.G."/>
            <person name="Hugenholtz P."/>
        </authorList>
    </citation>
    <scope>NUCLEOTIDE SEQUENCE [LARGE SCALE GENOMIC DNA]</scope>
    <source>
        <strain evidence="1">UBA11420</strain>
    </source>
</reference>
<dbReference type="STRING" id="366522.GCA_001548055_02609"/>
<dbReference type="Proteomes" id="UP000231638">
    <property type="component" value="Unassembled WGS sequence"/>
</dbReference>
<evidence type="ECO:0000313" key="1">
    <source>
        <dbReference type="EMBL" id="DAB36289.1"/>
    </source>
</evidence>
<name>A0A2D3WGT3_9BACT</name>
<dbReference type="AlphaFoldDB" id="A0A2D3WGT3"/>
<proteinExistence type="predicted"/>
<organism evidence="1 2">
    <name type="scientific">Sulfurospirillum cavolei</name>
    <dbReference type="NCBI Taxonomy" id="366522"/>
    <lineage>
        <taxon>Bacteria</taxon>
        <taxon>Pseudomonadati</taxon>
        <taxon>Campylobacterota</taxon>
        <taxon>Epsilonproteobacteria</taxon>
        <taxon>Campylobacterales</taxon>
        <taxon>Sulfurospirillaceae</taxon>
        <taxon>Sulfurospirillum</taxon>
    </lineage>
</organism>
<accession>A0A2D3WGT3</accession>
<evidence type="ECO:0000313" key="2">
    <source>
        <dbReference type="Proteomes" id="UP000231638"/>
    </source>
</evidence>
<dbReference type="Pfam" id="PF01715">
    <property type="entry name" value="IPPT"/>
    <property type="match status" value="1"/>
</dbReference>
<comment type="caution">
    <text evidence="1">The sequence shown here is derived from an EMBL/GenBank/DDBJ whole genome shotgun (WGS) entry which is preliminary data.</text>
</comment>
<evidence type="ECO:0008006" key="3">
    <source>
        <dbReference type="Google" id="ProtNLM"/>
    </source>
</evidence>
<sequence>MIKLGLVDEVFGLEKRYGRAPQCMKAIGIKEVLDYFDGSLKYNDLVERISFNTIHLAKRQRTFNASQFPLHVKGDIEHLFDTITRYFTSETRSIVV</sequence>
<dbReference type="Gene3D" id="1.10.287.890">
    <property type="entry name" value="Crystal structure of tRNA isopentenylpyrophosphate transferase (bh2366) domain"/>
    <property type="match status" value="1"/>
</dbReference>
<gene>
    <name evidence="1" type="ORF">CFH80_05665</name>
</gene>